<name>A0A3M7QYG6_BRAPC</name>
<dbReference type="AlphaFoldDB" id="A0A3M7QYG6"/>
<evidence type="ECO:0000313" key="2">
    <source>
        <dbReference type="Proteomes" id="UP000276133"/>
    </source>
</evidence>
<dbReference type="Proteomes" id="UP000276133">
    <property type="component" value="Unassembled WGS sequence"/>
</dbReference>
<reference evidence="1 2" key="1">
    <citation type="journal article" date="2018" name="Sci. Rep.">
        <title>Genomic signatures of local adaptation to the degree of environmental predictability in rotifers.</title>
        <authorList>
            <person name="Franch-Gras L."/>
            <person name="Hahn C."/>
            <person name="Garcia-Roger E.M."/>
            <person name="Carmona M.J."/>
            <person name="Serra M."/>
            <person name="Gomez A."/>
        </authorList>
    </citation>
    <scope>NUCLEOTIDE SEQUENCE [LARGE SCALE GENOMIC DNA]</scope>
    <source>
        <strain evidence="1">HYR1</strain>
    </source>
</reference>
<dbReference type="EMBL" id="REGN01004714">
    <property type="protein sequence ID" value="RNA16402.1"/>
    <property type="molecule type" value="Genomic_DNA"/>
</dbReference>
<accession>A0A3M7QYG6</accession>
<comment type="caution">
    <text evidence="1">The sequence shown here is derived from an EMBL/GenBank/DDBJ whole genome shotgun (WGS) entry which is preliminary data.</text>
</comment>
<organism evidence="1 2">
    <name type="scientific">Brachionus plicatilis</name>
    <name type="common">Marine rotifer</name>
    <name type="synonym">Brachionus muelleri</name>
    <dbReference type="NCBI Taxonomy" id="10195"/>
    <lineage>
        <taxon>Eukaryota</taxon>
        <taxon>Metazoa</taxon>
        <taxon>Spiralia</taxon>
        <taxon>Gnathifera</taxon>
        <taxon>Rotifera</taxon>
        <taxon>Eurotatoria</taxon>
        <taxon>Monogononta</taxon>
        <taxon>Pseudotrocha</taxon>
        <taxon>Ploima</taxon>
        <taxon>Brachionidae</taxon>
        <taxon>Brachionus</taxon>
    </lineage>
</organism>
<keyword evidence="2" id="KW-1185">Reference proteome</keyword>
<gene>
    <name evidence="1" type="ORF">BpHYR1_003170</name>
</gene>
<protein>
    <submittedName>
        <fullName evidence="1">Uncharacterized protein</fullName>
    </submittedName>
</protein>
<sequence>MKQNIFRLQFVVLFKIIYQSIKQNFDCHLSRLGQKSSSQSQRLPKIFKSKNFYMWQNKSNNKFAIIIFYSSLKNVKM</sequence>
<evidence type="ECO:0000313" key="1">
    <source>
        <dbReference type="EMBL" id="RNA16402.1"/>
    </source>
</evidence>
<proteinExistence type="predicted"/>